<dbReference type="AlphaFoldDB" id="A0A9W3A3H6"/>
<evidence type="ECO:0000313" key="2">
    <source>
        <dbReference type="Proteomes" id="UP001165740"/>
    </source>
</evidence>
<dbReference type="Proteomes" id="UP001165740">
    <property type="component" value="Chromosome 4"/>
</dbReference>
<protein>
    <submittedName>
        <fullName evidence="3">Uncharacterized protein LOC106073818 isoform X1</fullName>
    </submittedName>
</protein>
<gene>
    <name evidence="3" type="primary">LOC106073818</name>
</gene>
<sequence>MSTPICLQINQGKDQNNFLEKSCYICYFVIGSYVFQCKMANIFWVFTVFVLVGAQLEKKCLQNDIRGCNNFSLLQGAEFHAFFDKATYSEKCRALQSVLKCVQDAQTSCEPKLRLPFDIQRTVIEAVCQTRSQEYKESMACYSKPRLKYDIESKCLTMLSSRGSSCATFNETLKCVKVAVTMTDGCTARDATLMEDLARLYVKPWVDFLNCSTSKTTSKVLRTTSNVLRTWTPIRKTNSSWRSTTLNTQQSNKAHRNSSLEIKVVTITDSSPAIKVVTTTDSSPAIKVVTITDSSPAIKVVTVTDSSPAIKVVTITDSNPATSTTHSSSQTQRVDSFYPQETTSSGPKHLSLLSDVKYSAVTNQGRNIASNLYCNKLSLYVICLMLILFN</sequence>
<proteinExistence type="predicted"/>
<dbReference type="GeneID" id="106073818"/>
<dbReference type="RefSeq" id="XP_055881734.1">
    <property type="nucleotide sequence ID" value="XM_056025759.1"/>
</dbReference>
<reference evidence="3" key="1">
    <citation type="submission" date="2025-08" db="UniProtKB">
        <authorList>
            <consortium name="RefSeq"/>
        </authorList>
    </citation>
    <scope>IDENTIFICATION</scope>
</reference>
<organism evidence="2 3">
    <name type="scientific">Biomphalaria glabrata</name>
    <name type="common">Bloodfluke planorb</name>
    <name type="synonym">Freshwater snail</name>
    <dbReference type="NCBI Taxonomy" id="6526"/>
    <lineage>
        <taxon>Eukaryota</taxon>
        <taxon>Metazoa</taxon>
        <taxon>Spiralia</taxon>
        <taxon>Lophotrochozoa</taxon>
        <taxon>Mollusca</taxon>
        <taxon>Gastropoda</taxon>
        <taxon>Heterobranchia</taxon>
        <taxon>Euthyneura</taxon>
        <taxon>Panpulmonata</taxon>
        <taxon>Hygrophila</taxon>
        <taxon>Lymnaeoidea</taxon>
        <taxon>Planorbidae</taxon>
        <taxon>Biomphalaria</taxon>
    </lineage>
</organism>
<dbReference type="OrthoDB" id="6156144at2759"/>
<feature type="region of interest" description="Disordered" evidence="1">
    <location>
        <begin position="319"/>
        <end position="348"/>
    </location>
</feature>
<feature type="compositionally biased region" description="Low complexity" evidence="1">
    <location>
        <begin position="322"/>
        <end position="332"/>
    </location>
</feature>
<name>A0A9W3A3H6_BIOGL</name>
<keyword evidence="2" id="KW-1185">Reference proteome</keyword>
<evidence type="ECO:0000256" key="1">
    <source>
        <dbReference type="SAM" id="MobiDB-lite"/>
    </source>
</evidence>
<evidence type="ECO:0000313" key="3">
    <source>
        <dbReference type="RefSeq" id="XP_055881734.1"/>
    </source>
</evidence>
<accession>A0A9W3A3H6</accession>